<dbReference type="SUPFAM" id="SSF47823">
    <property type="entry name" value="lambda integrase-like, N-terminal domain"/>
    <property type="match status" value="1"/>
</dbReference>
<dbReference type="PANTHER" id="PTHR34605">
    <property type="entry name" value="PHAGE_INTEGRASE DOMAIN-CONTAINING PROTEIN"/>
    <property type="match status" value="1"/>
</dbReference>
<dbReference type="GO" id="GO:0015074">
    <property type="term" value="P:DNA integration"/>
    <property type="evidence" value="ECO:0007669"/>
    <property type="project" value="InterPro"/>
</dbReference>
<dbReference type="SUPFAM" id="SSF56349">
    <property type="entry name" value="DNA breaking-rejoining enzymes"/>
    <property type="match status" value="1"/>
</dbReference>
<dbReference type="GO" id="GO:0003677">
    <property type="term" value="F:DNA binding"/>
    <property type="evidence" value="ECO:0007669"/>
    <property type="project" value="InterPro"/>
</dbReference>
<dbReference type="GO" id="GO:0006310">
    <property type="term" value="P:DNA recombination"/>
    <property type="evidence" value="ECO:0007669"/>
    <property type="project" value="UniProtKB-KW"/>
</dbReference>
<dbReference type="EMBL" id="JAOPGA020001187">
    <property type="protein sequence ID" value="KAL0485936.1"/>
    <property type="molecule type" value="Genomic_DNA"/>
</dbReference>
<dbReference type="AlphaFoldDB" id="A0AAW2Z817"/>
<dbReference type="InterPro" id="IPR011010">
    <property type="entry name" value="DNA_brk_join_enz"/>
</dbReference>
<evidence type="ECO:0000313" key="3">
    <source>
        <dbReference type="EMBL" id="KAL0485936.1"/>
    </source>
</evidence>
<evidence type="ECO:0000259" key="2">
    <source>
        <dbReference type="PROSITE" id="PS51898"/>
    </source>
</evidence>
<accession>A0AAW2Z817</accession>
<evidence type="ECO:0000256" key="1">
    <source>
        <dbReference type="ARBA" id="ARBA00023172"/>
    </source>
</evidence>
<organism evidence="3 4">
    <name type="scientific">Acrasis kona</name>
    <dbReference type="NCBI Taxonomy" id="1008807"/>
    <lineage>
        <taxon>Eukaryota</taxon>
        <taxon>Discoba</taxon>
        <taxon>Heterolobosea</taxon>
        <taxon>Tetramitia</taxon>
        <taxon>Eutetramitia</taxon>
        <taxon>Acrasidae</taxon>
        <taxon>Acrasis</taxon>
    </lineage>
</organism>
<dbReference type="InterPro" id="IPR052925">
    <property type="entry name" value="Phage_Integrase-like_Recomb"/>
</dbReference>
<gene>
    <name evidence="3" type="ORF">AKO1_006447</name>
</gene>
<dbReference type="InterPro" id="IPR013762">
    <property type="entry name" value="Integrase-like_cat_sf"/>
</dbReference>
<reference evidence="3 4" key="1">
    <citation type="submission" date="2024-03" db="EMBL/GenBank/DDBJ databases">
        <title>The Acrasis kona genome and developmental transcriptomes reveal deep origins of eukaryotic multicellular pathways.</title>
        <authorList>
            <person name="Sheikh S."/>
            <person name="Fu C.-J."/>
            <person name="Brown M.W."/>
            <person name="Baldauf S.L."/>
        </authorList>
    </citation>
    <scope>NUCLEOTIDE SEQUENCE [LARGE SCALE GENOMIC DNA]</scope>
    <source>
        <strain evidence="3 4">ATCC MYA-3509</strain>
    </source>
</reference>
<feature type="domain" description="Tyr recombinase" evidence="2">
    <location>
        <begin position="65"/>
        <end position="274"/>
    </location>
</feature>
<dbReference type="InterPro" id="IPR002104">
    <property type="entry name" value="Integrase_catalytic"/>
</dbReference>
<dbReference type="Pfam" id="PF00589">
    <property type="entry name" value="Phage_integrase"/>
    <property type="match status" value="1"/>
</dbReference>
<name>A0AAW2Z817_9EUKA</name>
<dbReference type="PROSITE" id="PS51898">
    <property type="entry name" value="TYR_RECOMBINASE"/>
    <property type="match status" value="1"/>
</dbReference>
<keyword evidence="1" id="KW-0233">DNA recombination</keyword>
<dbReference type="Proteomes" id="UP001431209">
    <property type="component" value="Unassembled WGS sequence"/>
</dbReference>
<sequence length="274" mass="30929">MSPLPASPLLIEYYMYHMADSKRGASVKMFLAACRFYHLSNNLANPTDCDSIKLAAKNCNKEWLKTRKVLRRDPFPLIALTHYCAHRPCDTSEFEYRRNIALISNCFRGMMRAGEIVKCCGKSIEYEDENTVLVWDLGKTKTDKEGVDSRVPIDSVADSPACPVSSMIQYEKTFTTQFGQRFTKQKHLFVHENGKPLTTDDVREIVQQMIRFAGRKEVCGAHSLRSGGATLAAKAGLSLEEIMAIGRWKSECVHRYIRALVGVGKKLSTLMFKS</sequence>
<dbReference type="PANTHER" id="PTHR34605:SF3">
    <property type="entry name" value="P CELL-TYPE AGGLUTINATION PROTEIN MAP4-LIKE-RELATED"/>
    <property type="match status" value="1"/>
</dbReference>
<evidence type="ECO:0000313" key="4">
    <source>
        <dbReference type="Proteomes" id="UP001431209"/>
    </source>
</evidence>
<dbReference type="Gene3D" id="1.10.443.10">
    <property type="entry name" value="Intergrase catalytic core"/>
    <property type="match status" value="1"/>
</dbReference>
<keyword evidence="4" id="KW-1185">Reference proteome</keyword>
<proteinExistence type="predicted"/>
<protein>
    <submittedName>
        <fullName evidence="3">XerD</fullName>
    </submittedName>
</protein>
<comment type="caution">
    <text evidence="3">The sequence shown here is derived from an EMBL/GenBank/DDBJ whole genome shotgun (WGS) entry which is preliminary data.</text>
</comment>